<dbReference type="EMBL" id="CP089982">
    <property type="protein sequence ID" value="WXA95305.1"/>
    <property type="molecule type" value="Genomic_DNA"/>
</dbReference>
<protein>
    <recommendedName>
        <fullName evidence="3">DUF3971 domain-containing protein</fullName>
    </recommendedName>
</protein>
<evidence type="ECO:0008006" key="3">
    <source>
        <dbReference type="Google" id="ProtNLM"/>
    </source>
</evidence>
<accession>A0ABZ2KCK1</accession>
<evidence type="ECO:0000313" key="1">
    <source>
        <dbReference type="EMBL" id="WXA95305.1"/>
    </source>
</evidence>
<reference evidence="1 2" key="1">
    <citation type="submission" date="2021-12" db="EMBL/GenBank/DDBJ databases">
        <title>Discovery of the Pendulisporaceae a myxobacterial family with distinct sporulation behavior and unique specialized metabolism.</title>
        <authorList>
            <person name="Garcia R."/>
            <person name="Popoff A."/>
            <person name="Bader C.D."/>
            <person name="Loehr J."/>
            <person name="Walesch S."/>
            <person name="Walt C."/>
            <person name="Boldt J."/>
            <person name="Bunk B."/>
            <person name="Haeckl F.J.F.P.J."/>
            <person name="Gunesch A.P."/>
            <person name="Birkelbach J."/>
            <person name="Nuebel U."/>
            <person name="Pietschmann T."/>
            <person name="Bach T."/>
            <person name="Mueller R."/>
        </authorList>
    </citation>
    <scope>NUCLEOTIDE SEQUENCE [LARGE SCALE GENOMIC DNA]</scope>
    <source>
        <strain evidence="1 2">MSr12523</strain>
    </source>
</reference>
<sequence>MKRREAANPKKHRPLWRRLLRGGLTLAASLWVLYAVAMNVFLSTSLFDKVINQDPESIDIHYRRGWSFWPGHIHARDLSIRGKDSNVEWILRLDRVEFGVSFWGLTKQRFDVSYAHGRGISFRLRQRLDAPPKTPEEVADLPPIPGFLAYSVRPPKVESPDVWDDAQYHLWQPHLEDVIAEDVREVWIDSHRFEGLSRITGRFHLIPIRSVDIGPVQVAVHEGRAMRGRTIPTLEGLDGSTATVTVARFDPRTATGDDIVHAVDADIDARGHCPDLSRLPFGSPGGVSIHGVGELNAFSLHVQRGVMKEGSRIDVHTQPAVVTKENHHFTGDMAITGEVRDRLRLRIDVPRLEVSRGKHIPAKGKPGFGHAKRLVVTGDSGELDLTHPLTDAHIAVEAPDVALPDVRALADYLPKRSQFVIHGGRVQASAHAEGWLAAAKATVRAKIRTADVDVYAPNLRLRGSPALTTDAGIERGAAHGTLDVEAARLAASYRDLEMNGRVHARVTVPAFSLDGRRLAKARAQVDVIGASLSQARLDDKAFHVRGNVTASADVSQWNLVRNTMRVDAAKATVSDVEGGFRRNRSDFRANRVAIQAQVPRLDWNEPSLDAMDARLHVDGAEIPDLRTFNAVLPTGNMLAIESGRALLSGDMDLREGELPGQGQIHLQLSRAGIRFHETRLTGDYDITAQIQRYVPERHIDLTGTRIHMRNVEVTHATTETSHWSGDALFQEALVRLGQKPGFEGQFSLDARDASPLLAIVLRDSLPKLFAGLTHMPHLWGSSQFSATPDHLAFRNVDARGGDLAIHGFYVTREKERHGAFIVEKGPFSAGVGLGNDGAYVHLFELDDWLQKEKQSVIRLLQGAE</sequence>
<name>A0ABZ2KCK1_9BACT</name>
<evidence type="ECO:0000313" key="2">
    <source>
        <dbReference type="Proteomes" id="UP001379533"/>
    </source>
</evidence>
<gene>
    <name evidence="1" type="ORF">LZC95_00430</name>
</gene>
<dbReference type="RefSeq" id="WP_394845912.1">
    <property type="nucleotide sequence ID" value="NZ_CP089982.1"/>
</dbReference>
<organism evidence="1 2">
    <name type="scientific">Pendulispora brunnea</name>
    <dbReference type="NCBI Taxonomy" id="2905690"/>
    <lineage>
        <taxon>Bacteria</taxon>
        <taxon>Pseudomonadati</taxon>
        <taxon>Myxococcota</taxon>
        <taxon>Myxococcia</taxon>
        <taxon>Myxococcales</taxon>
        <taxon>Sorangiineae</taxon>
        <taxon>Pendulisporaceae</taxon>
        <taxon>Pendulispora</taxon>
    </lineage>
</organism>
<proteinExistence type="predicted"/>
<keyword evidence="2" id="KW-1185">Reference proteome</keyword>
<dbReference type="Proteomes" id="UP001379533">
    <property type="component" value="Chromosome"/>
</dbReference>